<proteinExistence type="predicted"/>
<dbReference type="EMBL" id="MN739146">
    <property type="protein sequence ID" value="QHS90781.1"/>
    <property type="molecule type" value="Genomic_DNA"/>
</dbReference>
<reference evidence="2" key="1">
    <citation type="journal article" date="2020" name="Nature">
        <title>Giant virus diversity and host interactions through global metagenomics.</title>
        <authorList>
            <person name="Schulz F."/>
            <person name="Roux S."/>
            <person name="Paez-Espino D."/>
            <person name="Jungbluth S."/>
            <person name="Walsh D.A."/>
            <person name="Denef V.J."/>
            <person name="McMahon K.D."/>
            <person name="Konstantinidis K.T."/>
            <person name="Eloe-Fadrosh E.A."/>
            <person name="Kyrpides N.C."/>
            <person name="Woyke T."/>
        </authorList>
    </citation>
    <scope>NUCLEOTIDE SEQUENCE</scope>
    <source>
        <strain evidence="2">GVMAG-M-3300010354-11</strain>
    </source>
</reference>
<dbReference type="AlphaFoldDB" id="A0A6C0BGC3"/>
<feature type="compositionally biased region" description="Polar residues" evidence="1">
    <location>
        <begin position="511"/>
        <end position="523"/>
    </location>
</feature>
<evidence type="ECO:0000313" key="2">
    <source>
        <dbReference type="EMBL" id="QHS90781.1"/>
    </source>
</evidence>
<evidence type="ECO:0000256" key="1">
    <source>
        <dbReference type="SAM" id="MobiDB-lite"/>
    </source>
</evidence>
<feature type="region of interest" description="Disordered" evidence="1">
    <location>
        <begin position="278"/>
        <end position="352"/>
    </location>
</feature>
<feature type="region of interest" description="Disordered" evidence="1">
    <location>
        <begin position="139"/>
        <end position="227"/>
    </location>
</feature>
<feature type="compositionally biased region" description="Polar residues" evidence="1">
    <location>
        <begin position="48"/>
        <end position="57"/>
    </location>
</feature>
<protein>
    <submittedName>
        <fullName evidence="2">Uncharacterized protein</fullName>
    </submittedName>
</protein>
<feature type="compositionally biased region" description="Gly residues" evidence="1">
    <location>
        <begin position="968"/>
        <end position="978"/>
    </location>
</feature>
<accession>A0A6C0BGC3</accession>
<feature type="compositionally biased region" description="Basic and acidic residues" evidence="1">
    <location>
        <begin position="545"/>
        <end position="556"/>
    </location>
</feature>
<feature type="region of interest" description="Disordered" evidence="1">
    <location>
        <begin position="39"/>
        <end position="98"/>
    </location>
</feature>
<feature type="compositionally biased region" description="Low complexity" evidence="1">
    <location>
        <begin position="70"/>
        <end position="82"/>
    </location>
</feature>
<organism evidence="2">
    <name type="scientific">viral metagenome</name>
    <dbReference type="NCBI Taxonomy" id="1070528"/>
    <lineage>
        <taxon>unclassified sequences</taxon>
        <taxon>metagenomes</taxon>
        <taxon>organismal metagenomes</taxon>
    </lineage>
</organism>
<feature type="compositionally biased region" description="Polar residues" evidence="1">
    <location>
        <begin position="590"/>
        <end position="601"/>
    </location>
</feature>
<feature type="region of interest" description="Disordered" evidence="1">
    <location>
        <begin position="961"/>
        <end position="1048"/>
    </location>
</feature>
<feature type="compositionally biased region" description="Polar residues" evidence="1">
    <location>
        <begin position="290"/>
        <end position="299"/>
    </location>
</feature>
<feature type="compositionally biased region" description="Acidic residues" evidence="1">
    <location>
        <begin position="209"/>
        <end position="218"/>
    </location>
</feature>
<feature type="compositionally biased region" description="Basic and acidic residues" evidence="1">
    <location>
        <begin position="165"/>
        <end position="178"/>
    </location>
</feature>
<name>A0A6C0BGC3_9ZZZZ</name>
<feature type="region of interest" description="Disordered" evidence="1">
    <location>
        <begin position="793"/>
        <end position="817"/>
    </location>
</feature>
<feature type="compositionally biased region" description="Low complexity" evidence="1">
    <location>
        <begin position="566"/>
        <end position="577"/>
    </location>
</feature>
<sequence>MSLPIERCTSITECLLNLDDVPDFGKPSGNLPQVPVQMPMAPPPPQQINQSMSQVPDGTSGKGEGFKLGFPSMPSLSLPSFSRNDESEDQTPVHPITDAFDKLNDDYKWFIDSRKSFFDDNFVKIENFIENIGAGKAIGEAAGDEDGDEAKTEDETGAEEVSGDGAKETPGDEAKTEEVSEPEVGDEAKEVSGAGDEETPGDGAKTGEAEAEAGAEETSEAKSSDKGEVTLDNYVAEKYIANYFNKYALDDPKYNPSKVNVFYNLFLLYLSMLKPSKKTGETGENDGNAEANSDKQSTGADEGAEAGQTGDAKAGEQTGDAKAGEQAGDDKGGQDGQDGQNEGAGKDGAGEQTVQQSDVVPIDILLDNINVFVQTKQVGGIFKALAKGAAKKKLALFLKNNYNNIYNVKDANLSLILSVKVENEDKILEDNQSFEKAAIQVKNAIKETKASINGDYAKFIPKLLDLAQFLPDQGEGDDEAAGQDGSDQSKAATKPPAGKPEGDEAAVTGGPASTQDGEQTTQSGGPHGGGGGDDDSKQAQAAAEVKAEVKPGEKAGTEGAEPGKPAEPAELAESAEPGQPAKPVGDPASGQPTADAQSTTGADDKEFIKELENAVLIGNVNDKKMILKSLLIALENIIDFLSGAQCNDDMFGSESDDIGDKVAVYAKYGDETLFSIKAANVAGSDKATSLLTHILTKVCIFNKLNKPEDVKTVIDAFPPKDGAKVNFEYIVKFAQEKLGNLKKINVQYISEHLTDDCARSLISFEKPRIGKADTIFELLVDIYNNFITITPNDEDAPSHSGEGGEDEASKKESKKGKPEKIIGFESVATFIGKSSEILKGLQTINLNPDVNILRLLDDHFGAVLTIRRIITELIPKKKNLDKLTKLLEKKSKDNNEKLVNTIMIIYGAFENKSDLFSKNSTDYEAIRKKYTESIKNTDLIAAMSLNKLWEKLNGAEKVINFKDVDGPSTGGPEPGGEQAGEPASGPEREGDAVVDQGAEGTDDKSDGDDEDDPDKVKKVAYQDRTAAPWDKPTRGPAGSGGDAVNWPKLRGGKLKAGTKSMISKVHGHKVKFNGYQYCIHQIQNIYYIETKHFGIIPVKKIKGQFVISI</sequence>
<feature type="region of interest" description="Disordered" evidence="1">
    <location>
        <begin position="472"/>
        <end position="601"/>
    </location>
</feature>
<feature type="compositionally biased region" description="Basic and acidic residues" evidence="1">
    <location>
        <begin position="807"/>
        <end position="817"/>
    </location>
</feature>